<evidence type="ECO:0000313" key="2">
    <source>
        <dbReference type="Proteomes" id="UP000547058"/>
    </source>
</evidence>
<accession>A0A7W3FQ76</accession>
<comment type="caution">
    <text evidence="1">The sequence shown here is derived from an EMBL/GenBank/DDBJ whole genome shotgun (WGS) entry which is preliminary data.</text>
</comment>
<sequence length="297" mass="31738">MNLSQLFVGTLAVMSGAHRSPASGLHPPGDAASPFHALVPAEIGNGELAPSFDLPAMLMDVEDAVYRCWDHGAKRRVPDQRKAVLCTVRAALSLCDNGADPWCGEAARRTVVDGRVVAAGAPGIHFDTLSGHSPAAGHRSLDALLARAGPEFKASTVFQDSMDALEIEFGDLTAFDTSQPGIALTAADLLQVLNDSDSGEMFGNPPAGSTSWTLARFELALKAQGITLHNALKSIASEHVQSEPEHYAEALLDRLERWLDQRFPRDTDVALGAHRRHHLLGLLADHINLKGEQAGPR</sequence>
<dbReference type="AlphaFoldDB" id="A0A7W3FQ76"/>
<dbReference type="Proteomes" id="UP000547058">
    <property type="component" value="Unassembled WGS sequence"/>
</dbReference>
<name>A0A7W3FQ76_9GAMM</name>
<keyword evidence="2" id="KW-1185">Reference proteome</keyword>
<protein>
    <submittedName>
        <fullName evidence="1">Uncharacterized protein</fullName>
    </submittedName>
</protein>
<dbReference type="EMBL" id="JACGXS010000011">
    <property type="protein sequence ID" value="MBA8683382.1"/>
    <property type="molecule type" value="Genomic_DNA"/>
</dbReference>
<gene>
    <name evidence="1" type="ORF">H4O11_16405</name>
</gene>
<reference evidence="1 2" key="1">
    <citation type="submission" date="2020-08" db="EMBL/GenBank/DDBJ databases">
        <title>Stenotrophomonas tumulicola JCM 30961.</title>
        <authorList>
            <person name="Deng Y."/>
        </authorList>
    </citation>
    <scope>NUCLEOTIDE SEQUENCE [LARGE SCALE GENOMIC DNA]</scope>
    <source>
        <strain evidence="1 2">JCM 30961</strain>
    </source>
</reference>
<proteinExistence type="predicted"/>
<organism evidence="1 2">
    <name type="scientific">Stenotrophomonas tumulicola</name>
    <dbReference type="NCBI Taxonomy" id="1685415"/>
    <lineage>
        <taxon>Bacteria</taxon>
        <taxon>Pseudomonadati</taxon>
        <taxon>Pseudomonadota</taxon>
        <taxon>Gammaproteobacteria</taxon>
        <taxon>Lysobacterales</taxon>
        <taxon>Lysobacteraceae</taxon>
        <taxon>Stenotrophomonas</taxon>
    </lineage>
</organism>
<dbReference type="RefSeq" id="WP_182340855.1">
    <property type="nucleotide sequence ID" value="NZ_JACGXS010000011.1"/>
</dbReference>
<evidence type="ECO:0000313" key="1">
    <source>
        <dbReference type="EMBL" id="MBA8683382.1"/>
    </source>
</evidence>